<dbReference type="InterPro" id="IPR050951">
    <property type="entry name" value="Retrovirus_Pol_polyprotein"/>
</dbReference>
<dbReference type="Gene3D" id="3.30.70.270">
    <property type="match status" value="2"/>
</dbReference>
<evidence type="ECO:0000259" key="2">
    <source>
        <dbReference type="PROSITE" id="PS50878"/>
    </source>
</evidence>
<name>A0A553PHC6_TIGCA</name>
<dbReference type="PANTHER" id="PTHR37984">
    <property type="entry name" value="PROTEIN CBG26694"/>
    <property type="match status" value="1"/>
</dbReference>
<dbReference type="InterPro" id="IPR000477">
    <property type="entry name" value="RT_dom"/>
</dbReference>
<dbReference type="PANTHER" id="PTHR37984:SF9">
    <property type="entry name" value="INTEGRASE CATALYTIC DOMAIN-CONTAINING PROTEIN"/>
    <property type="match status" value="1"/>
</dbReference>
<dbReference type="EC" id="2.7.7.49" evidence="1"/>
<evidence type="ECO:0000313" key="3">
    <source>
        <dbReference type="EMBL" id="TRY77075.1"/>
    </source>
</evidence>
<feature type="domain" description="Reverse transcriptase" evidence="2">
    <location>
        <begin position="1"/>
        <end position="55"/>
    </location>
</feature>
<dbReference type="InterPro" id="IPR041577">
    <property type="entry name" value="RT_RNaseH_2"/>
</dbReference>
<sequence length="326" mass="37281">MRKLVDDILLFDSDFAAHVQSVGELLLRCRDHGISVNKNKFDFGQPEVNFVGFQVGVDGIRVDPAKIKGLREFPKPSCLKDMRSFMGMVKYFSGFSNKVAKLSLPLRPLMSKKSSFIWSSDHDDAFENVKAALSELPTKTPYDPNLETVFETDAAERQGFGYILKQRDHSGKWLSDAEKNYGMSTLEMMGAYWATKKLDGFLRGLPHFTIVADHQAIVPMMNSKTLDEIENPRQREVKELMQLRYHFTYKWVPKKDMHVSDALSRCPVEIPQANDLLVDKLEDHHMVRLIGTEVDEDFKTADGPKDLLIEKLKSRGKTDDTYKKNL</sequence>
<keyword evidence="4" id="KW-1185">Reference proteome</keyword>
<dbReference type="EMBL" id="VCGU01000004">
    <property type="protein sequence ID" value="TRY77075.1"/>
    <property type="molecule type" value="Genomic_DNA"/>
</dbReference>
<dbReference type="SUPFAM" id="SSF56672">
    <property type="entry name" value="DNA/RNA polymerases"/>
    <property type="match status" value="1"/>
</dbReference>
<proteinExistence type="predicted"/>
<protein>
    <recommendedName>
        <fullName evidence="1">RNA-directed DNA polymerase</fullName>
        <ecNumber evidence="1">2.7.7.49</ecNumber>
    </recommendedName>
</protein>
<accession>A0A553PHC6</accession>
<dbReference type="FunFam" id="3.30.70.270:FF:000020">
    <property type="entry name" value="Transposon Tf2-6 polyprotein-like Protein"/>
    <property type="match status" value="1"/>
</dbReference>
<dbReference type="PROSITE" id="PS50878">
    <property type="entry name" value="RT_POL"/>
    <property type="match status" value="1"/>
</dbReference>
<organism evidence="3 4">
    <name type="scientific">Tigriopus californicus</name>
    <name type="common">Marine copepod</name>
    <dbReference type="NCBI Taxonomy" id="6832"/>
    <lineage>
        <taxon>Eukaryota</taxon>
        <taxon>Metazoa</taxon>
        <taxon>Ecdysozoa</taxon>
        <taxon>Arthropoda</taxon>
        <taxon>Crustacea</taxon>
        <taxon>Multicrustacea</taxon>
        <taxon>Hexanauplia</taxon>
        <taxon>Copepoda</taxon>
        <taxon>Harpacticoida</taxon>
        <taxon>Harpacticidae</taxon>
        <taxon>Tigriopus</taxon>
    </lineage>
</organism>
<dbReference type="GO" id="GO:0003964">
    <property type="term" value="F:RNA-directed DNA polymerase activity"/>
    <property type="evidence" value="ECO:0007669"/>
    <property type="project" value="UniProtKB-EC"/>
</dbReference>
<evidence type="ECO:0000313" key="4">
    <source>
        <dbReference type="Proteomes" id="UP000318571"/>
    </source>
</evidence>
<dbReference type="InterPro" id="IPR043128">
    <property type="entry name" value="Rev_trsase/Diguanyl_cyclase"/>
</dbReference>
<reference evidence="3 4" key="1">
    <citation type="journal article" date="2018" name="Nat. Ecol. Evol.">
        <title>Genomic signatures of mitonuclear coevolution across populations of Tigriopus californicus.</title>
        <authorList>
            <person name="Barreto F.S."/>
            <person name="Watson E.T."/>
            <person name="Lima T.G."/>
            <person name="Willett C.S."/>
            <person name="Edmands S."/>
            <person name="Li W."/>
            <person name="Burton R.S."/>
        </authorList>
    </citation>
    <scope>NUCLEOTIDE SEQUENCE [LARGE SCALE GENOMIC DNA]</scope>
    <source>
        <strain evidence="3 4">San Diego</strain>
    </source>
</reference>
<dbReference type="Proteomes" id="UP000318571">
    <property type="component" value="Chromosome 5"/>
</dbReference>
<dbReference type="Pfam" id="PF17919">
    <property type="entry name" value="RT_RNaseH_2"/>
    <property type="match status" value="1"/>
</dbReference>
<gene>
    <name evidence="3" type="ORF">TCAL_15950</name>
</gene>
<dbReference type="AlphaFoldDB" id="A0A553PHC6"/>
<dbReference type="InterPro" id="IPR043502">
    <property type="entry name" value="DNA/RNA_pol_sf"/>
</dbReference>
<dbReference type="OMA" id="RWRARIC"/>
<comment type="caution">
    <text evidence="3">The sequence shown here is derived from an EMBL/GenBank/DDBJ whole genome shotgun (WGS) entry which is preliminary data.</text>
</comment>
<evidence type="ECO:0000256" key="1">
    <source>
        <dbReference type="ARBA" id="ARBA00012493"/>
    </source>
</evidence>
<dbReference type="STRING" id="6832.A0A553PHC6"/>